<comment type="similarity">
    <text evidence="1">Belongs to the peptidase S33 family.</text>
</comment>
<dbReference type="Gene3D" id="3.40.50.1820">
    <property type="entry name" value="alpha/beta hydrolase"/>
    <property type="match status" value="1"/>
</dbReference>
<keyword evidence="3" id="KW-0732">Signal</keyword>
<evidence type="ECO:0000259" key="4">
    <source>
        <dbReference type="Pfam" id="PF00561"/>
    </source>
</evidence>
<feature type="domain" description="AB hydrolase-1" evidence="4">
    <location>
        <begin position="96"/>
        <end position="457"/>
    </location>
</feature>
<dbReference type="AlphaFoldDB" id="A0AAW9RFG5"/>
<dbReference type="InterPro" id="IPR002410">
    <property type="entry name" value="Peptidase_S33"/>
</dbReference>
<evidence type="ECO:0000256" key="2">
    <source>
        <dbReference type="ARBA" id="ARBA00022801"/>
    </source>
</evidence>
<evidence type="ECO:0000313" key="6">
    <source>
        <dbReference type="Proteomes" id="UP001359886"/>
    </source>
</evidence>
<dbReference type="PRINTS" id="PR00793">
    <property type="entry name" value="PROAMNOPTASE"/>
</dbReference>
<dbReference type="GO" id="GO:0008233">
    <property type="term" value="F:peptidase activity"/>
    <property type="evidence" value="ECO:0007669"/>
    <property type="project" value="InterPro"/>
</dbReference>
<accession>A0AAW9RFG5</accession>
<dbReference type="InterPro" id="IPR050266">
    <property type="entry name" value="AB_hydrolase_sf"/>
</dbReference>
<dbReference type="GO" id="GO:0016020">
    <property type="term" value="C:membrane"/>
    <property type="evidence" value="ECO:0007669"/>
    <property type="project" value="TreeGrafter"/>
</dbReference>
<protein>
    <submittedName>
        <fullName evidence="5">Alpha/beta hydrolase</fullName>
    </submittedName>
</protein>
<dbReference type="PANTHER" id="PTHR43798">
    <property type="entry name" value="MONOACYLGLYCEROL LIPASE"/>
    <property type="match status" value="1"/>
</dbReference>
<name>A0AAW9RFG5_9GAMM</name>
<dbReference type="EMBL" id="JAZHOG010000006">
    <property type="protein sequence ID" value="MEJ8568149.1"/>
    <property type="molecule type" value="Genomic_DNA"/>
</dbReference>
<gene>
    <name evidence="5" type="ORF">V3330_10970</name>
</gene>
<dbReference type="RefSeq" id="WP_354695468.1">
    <property type="nucleotide sequence ID" value="NZ_JAZHOG010000006.1"/>
</dbReference>
<sequence>MILRNLRLPVLLATVWLASVLLPLTVFATDETAPESPPDTLELSPCELFLPGTPLTAAAECGWYSVAENPAEPEGRQIRLHVARVPARGRSAKPDPLVFLAGGPGQAATEAWLIVAGALHKVNEDRDILLVDQRGTGQSNPLRCPSMDLEEALALDWEHLEDTTRNCLDSLDGDPRFYTTTIAMQDYDQVRAALGYEQVNLFGVSYGTRAAQVYLRQFPDRVRTVILDSVVPQTLALGTEHAEKLDEALGRVLEGCADDAACRSAYPDARLRLAELMQRLDESPATVTIDHPSTGQPHTMEFDREMLAATIRFLTYAAETQALLPLLIHEAGTTDDFSRLASQLLITAGSLTESIAQGMELSVVCAEDFPWFPSPDEGRDGTEYLLGDSMMRASRIQCSIWPTGEVPDGFHDPVESDVPALLLSGEYDPVTPPEYGDSVQAHLSNSLHLVARGQGHSVTGKGCLGDLVSEFIASASPAELDTSCIERLQPSPWFMSLTGPEP</sequence>
<keyword evidence="2 5" id="KW-0378">Hydrolase</keyword>
<feature type="chain" id="PRO_5043645474" evidence="3">
    <location>
        <begin position="29"/>
        <end position="502"/>
    </location>
</feature>
<reference evidence="5 6" key="1">
    <citation type="submission" date="2024-02" db="EMBL/GenBank/DDBJ databases">
        <title>A novel Wenzhouxiangellaceae bacterium, isolated from coastal sediments.</title>
        <authorList>
            <person name="Du Z.-J."/>
            <person name="Ye Y.-Q."/>
            <person name="Zhang X.-Y."/>
        </authorList>
    </citation>
    <scope>NUCLEOTIDE SEQUENCE [LARGE SCALE GENOMIC DNA]</scope>
    <source>
        <strain evidence="5 6">CH-27</strain>
    </source>
</reference>
<dbReference type="PANTHER" id="PTHR43798:SF27">
    <property type="entry name" value="HYDROLASE ALPHA_BETA HYDROLASE FOLD FAMILY"/>
    <property type="match status" value="1"/>
</dbReference>
<organism evidence="5 6">
    <name type="scientific">Elongatibacter sediminis</name>
    <dbReference type="NCBI Taxonomy" id="3119006"/>
    <lineage>
        <taxon>Bacteria</taxon>
        <taxon>Pseudomonadati</taxon>
        <taxon>Pseudomonadota</taxon>
        <taxon>Gammaproteobacteria</taxon>
        <taxon>Chromatiales</taxon>
        <taxon>Wenzhouxiangellaceae</taxon>
        <taxon>Elongatibacter</taxon>
    </lineage>
</organism>
<dbReference type="InterPro" id="IPR029058">
    <property type="entry name" value="AB_hydrolase_fold"/>
</dbReference>
<dbReference type="GO" id="GO:0006508">
    <property type="term" value="P:proteolysis"/>
    <property type="evidence" value="ECO:0007669"/>
    <property type="project" value="InterPro"/>
</dbReference>
<comment type="caution">
    <text evidence="5">The sequence shown here is derived from an EMBL/GenBank/DDBJ whole genome shotgun (WGS) entry which is preliminary data.</text>
</comment>
<evidence type="ECO:0000313" key="5">
    <source>
        <dbReference type="EMBL" id="MEJ8568149.1"/>
    </source>
</evidence>
<feature type="signal peptide" evidence="3">
    <location>
        <begin position="1"/>
        <end position="28"/>
    </location>
</feature>
<keyword evidence="6" id="KW-1185">Reference proteome</keyword>
<evidence type="ECO:0000256" key="3">
    <source>
        <dbReference type="SAM" id="SignalP"/>
    </source>
</evidence>
<dbReference type="InterPro" id="IPR000073">
    <property type="entry name" value="AB_hydrolase_1"/>
</dbReference>
<dbReference type="SUPFAM" id="SSF53474">
    <property type="entry name" value="alpha/beta-Hydrolases"/>
    <property type="match status" value="1"/>
</dbReference>
<dbReference type="Pfam" id="PF00561">
    <property type="entry name" value="Abhydrolase_1"/>
    <property type="match status" value="1"/>
</dbReference>
<proteinExistence type="inferred from homology"/>
<evidence type="ECO:0000256" key="1">
    <source>
        <dbReference type="ARBA" id="ARBA00010088"/>
    </source>
</evidence>
<dbReference type="Proteomes" id="UP001359886">
    <property type="component" value="Unassembled WGS sequence"/>
</dbReference>